<sequence length="337" mass="35816">MTDSFHAGRIPLTVIGGFLGSGKTTLLNRMLQANDGRRQAVLVNDFGAINIDASLVSARGADMISLANGCICCQIGGDLTDALIRVIDSKPKPDAIVIEASGVSDPWRIAQVSLADPALALDGVIVLVDVTSVLAQVADPLLADTVDRQLRAADLLVLNQCDRADAETLAAVRAWFDKHLPDTPRFETRFGEVPVALLGGALSHATRDTAHGPHCAAGCTHTDHDHSHDHAPDHGAQFDTWSFSAPGVFRADALRSLLRAMPPGVMRLKGVVRTDANAWAVLQFAGRHGSLRAWPATMPHPDDATDNTLVAIGLRGQLPTMALEQALRESLRAARGL</sequence>
<keyword evidence="1" id="KW-0547">Nucleotide-binding</keyword>
<evidence type="ECO:0000313" key="8">
    <source>
        <dbReference type="EMBL" id="MEJ8845064.1"/>
    </source>
</evidence>
<dbReference type="SUPFAM" id="SSF90002">
    <property type="entry name" value="Hypothetical protein YjiA, C-terminal domain"/>
    <property type="match status" value="1"/>
</dbReference>
<dbReference type="EMBL" id="JBBKZT010000001">
    <property type="protein sequence ID" value="MEJ8845064.1"/>
    <property type="molecule type" value="Genomic_DNA"/>
</dbReference>
<dbReference type="RefSeq" id="WP_340340251.1">
    <property type="nucleotide sequence ID" value="NZ_JBBKZT010000001.1"/>
</dbReference>
<evidence type="ECO:0000256" key="1">
    <source>
        <dbReference type="ARBA" id="ARBA00022741"/>
    </source>
</evidence>
<dbReference type="CDD" id="cd03112">
    <property type="entry name" value="CobW-like"/>
    <property type="match status" value="1"/>
</dbReference>
<comment type="similarity">
    <text evidence="4">Belongs to the SIMIBI class G3E GTPase family. ZNG1 subfamily.</text>
</comment>
<name>A0ABU8WCE5_9BURK</name>
<evidence type="ECO:0000256" key="2">
    <source>
        <dbReference type="ARBA" id="ARBA00022801"/>
    </source>
</evidence>
<keyword evidence="2" id="KW-0378">Hydrolase</keyword>
<protein>
    <submittedName>
        <fullName evidence="8">CobW family GTP-binding protein</fullName>
    </submittedName>
</protein>
<dbReference type="SMART" id="SM00833">
    <property type="entry name" value="CobW_C"/>
    <property type="match status" value="1"/>
</dbReference>
<evidence type="ECO:0000256" key="3">
    <source>
        <dbReference type="ARBA" id="ARBA00023186"/>
    </source>
</evidence>
<reference evidence="8 9" key="1">
    <citation type="submission" date="2024-03" db="EMBL/GenBank/DDBJ databases">
        <title>Novel species of the genus Variovorax.</title>
        <authorList>
            <person name="Liu Q."/>
            <person name="Xin Y.-H."/>
        </authorList>
    </citation>
    <scope>NUCLEOTIDE SEQUENCE [LARGE SCALE GENOMIC DNA]</scope>
    <source>
        <strain evidence="8 9">KACC 18900</strain>
    </source>
</reference>
<organism evidence="8 9">
    <name type="scientific">Variovorax rhizosphaerae</name>
    <dbReference type="NCBI Taxonomy" id="1836200"/>
    <lineage>
        <taxon>Bacteria</taxon>
        <taxon>Pseudomonadati</taxon>
        <taxon>Pseudomonadota</taxon>
        <taxon>Betaproteobacteria</taxon>
        <taxon>Burkholderiales</taxon>
        <taxon>Comamonadaceae</taxon>
        <taxon>Variovorax</taxon>
    </lineage>
</organism>
<gene>
    <name evidence="8" type="ORF">WKW82_00275</name>
</gene>
<evidence type="ECO:0000313" key="9">
    <source>
        <dbReference type="Proteomes" id="UP001385892"/>
    </source>
</evidence>
<dbReference type="Pfam" id="PF02492">
    <property type="entry name" value="cobW"/>
    <property type="match status" value="1"/>
</dbReference>
<evidence type="ECO:0000256" key="5">
    <source>
        <dbReference type="ARBA" id="ARBA00045658"/>
    </source>
</evidence>
<comment type="catalytic activity">
    <reaction evidence="6">
        <text>GTP + H2O = GDP + phosphate + H(+)</text>
        <dbReference type="Rhea" id="RHEA:19669"/>
        <dbReference type="ChEBI" id="CHEBI:15377"/>
        <dbReference type="ChEBI" id="CHEBI:15378"/>
        <dbReference type="ChEBI" id="CHEBI:37565"/>
        <dbReference type="ChEBI" id="CHEBI:43474"/>
        <dbReference type="ChEBI" id="CHEBI:58189"/>
    </reaction>
    <physiologicalReaction direction="left-to-right" evidence="6">
        <dbReference type="Rhea" id="RHEA:19670"/>
    </physiologicalReaction>
</comment>
<comment type="caution">
    <text evidence="8">The sequence shown here is derived from an EMBL/GenBank/DDBJ whole genome shotgun (WGS) entry which is preliminary data.</text>
</comment>
<dbReference type="Gene3D" id="3.30.1220.10">
    <property type="entry name" value="CobW-like, C-terminal domain"/>
    <property type="match status" value="1"/>
</dbReference>
<dbReference type="PANTHER" id="PTHR13748:SF62">
    <property type="entry name" value="COBW DOMAIN-CONTAINING PROTEIN"/>
    <property type="match status" value="1"/>
</dbReference>
<dbReference type="Gene3D" id="3.40.50.300">
    <property type="entry name" value="P-loop containing nucleotide triphosphate hydrolases"/>
    <property type="match status" value="1"/>
</dbReference>
<accession>A0ABU8WCE5</accession>
<dbReference type="PANTHER" id="PTHR13748">
    <property type="entry name" value="COBW-RELATED"/>
    <property type="match status" value="1"/>
</dbReference>
<dbReference type="InterPro" id="IPR003495">
    <property type="entry name" value="CobW/HypB/UreG_nucleotide-bd"/>
</dbReference>
<feature type="domain" description="CobW C-terminal" evidence="7">
    <location>
        <begin position="238"/>
        <end position="331"/>
    </location>
</feature>
<dbReference type="Pfam" id="PF07683">
    <property type="entry name" value="CobW_C"/>
    <property type="match status" value="1"/>
</dbReference>
<evidence type="ECO:0000259" key="7">
    <source>
        <dbReference type="SMART" id="SM00833"/>
    </source>
</evidence>
<keyword evidence="9" id="KW-1185">Reference proteome</keyword>
<dbReference type="InterPro" id="IPR036627">
    <property type="entry name" value="CobW-likC_sf"/>
</dbReference>
<evidence type="ECO:0000256" key="4">
    <source>
        <dbReference type="ARBA" id="ARBA00034320"/>
    </source>
</evidence>
<dbReference type="SUPFAM" id="SSF52540">
    <property type="entry name" value="P-loop containing nucleoside triphosphate hydrolases"/>
    <property type="match status" value="1"/>
</dbReference>
<keyword evidence="3" id="KW-0143">Chaperone</keyword>
<comment type="function">
    <text evidence="5">Zinc chaperone that directly transfers zinc cofactor to target proteins, thereby activating them. Zinc is transferred from the CXCC motif in the GTPase domain to the zinc binding site in target proteins in a process requiring GTP hydrolysis.</text>
</comment>
<evidence type="ECO:0000256" key="6">
    <source>
        <dbReference type="ARBA" id="ARBA00049117"/>
    </source>
</evidence>
<dbReference type="InterPro" id="IPR011629">
    <property type="entry name" value="CobW-like_C"/>
</dbReference>
<dbReference type="InterPro" id="IPR027417">
    <property type="entry name" value="P-loop_NTPase"/>
</dbReference>
<dbReference type="InterPro" id="IPR051316">
    <property type="entry name" value="Zinc-reg_GTPase_activator"/>
</dbReference>
<proteinExistence type="inferred from homology"/>
<dbReference type="Proteomes" id="UP001385892">
    <property type="component" value="Unassembled WGS sequence"/>
</dbReference>